<accession>A0A2R6AC39</accession>
<dbReference type="Gene3D" id="3.50.30.60">
    <property type="entry name" value="LD-carboxypeptidase A C-terminal domain-like"/>
    <property type="match status" value="1"/>
</dbReference>
<comment type="similarity">
    <text evidence="1">Belongs to the peptidase S66 family.</text>
</comment>
<protein>
    <recommendedName>
        <fullName evidence="10">LD-carboxypeptidase</fullName>
    </recommendedName>
</protein>
<evidence type="ECO:0000256" key="5">
    <source>
        <dbReference type="ARBA" id="ARBA00022825"/>
    </source>
</evidence>
<name>A0A2R6AC39_9ARCH</name>
<evidence type="ECO:0000256" key="4">
    <source>
        <dbReference type="ARBA" id="ARBA00022801"/>
    </source>
</evidence>
<dbReference type="GO" id="GO:0006508">
    <property type="term" value="P:proteolysis"/>
    <property type="evidence" value="ECO:0007669"/>
    <property type="project" value="UniProtKB-KW"/>
</dbReference>
<dbReference type="GO" id="GO:0008236">
    <property type="term" value="F:serine-type peptidase activity"/>
    <property type="evidence" value="ECO:0007669"/>
    <property type="project" value="UniProtKB-KW"/>
</dbReference>
<keyword evidence="4" id="KW-0378">Hydrolase</keyword>
<dbReference type="CDD" id="cd07025">
    <property type="entry name" value="Peptidase_S66"/>
    <property type="match status" value="1"/>
</dbReference>
<keyword evidence="2" id="KW-0121">Carboxypeptidase</keyword>
<reference evidence="8 9" key="1">
    <citation type="submission" date="2017-04" db="EMBL/GenBank/DDBJ databases">
        <title>Novel microbial lineages endemic to geothermal iron-oxide mats fill important gaps in the evolutionary history of Archaea.</title>
        <authorList>
            <person name="Jay Z.J."/>
            <person name="Beam J.P."/>
            <person name="Dlakic M."/>
            <person name="Rusch D.B."/>
            <person name="Kozubal M.A."/>
            <person name="Inskeep W.P."/>
        </authorList>
    </citation>
    <scope>NUCLEOTIDE SEQUENCE [LARGE SCALE GENOMIC DNA]</scope>
    <source>
        <strain evidence="8">OSP_D</strain>
    </source>
</reference>
<comment type="caution">
    <text evidence="8">The sequence shown here is derived from an EMBL/GenBank/DDBJ whole genome shotgun (WGS) entry which is preliminary data.</text>
</comment>
<dbReference type="InterPro" id="IPR029062">
    <property type="entry name" value="Class_I_gatase-like"/>
</dbReference>
<dbReference type="GO" id="GO:0004180">
    <property type="term" value="F:carboxypeptidase activity"/>
    <property type="evidence" value="ECO:0007669"/>
    <property type="project" value="UniProtKB-KW"/>
</dbReference>
<dbReference type="PIRSF" id="PIRSF028757">
    <property type="entry name" value="LD-carboxypeptidase"/>
    <property type="match status" value="1"/>
</dbReference>
<dbReference type="AlphaFoldDB" id="A0A2R6AC39"/>
<proteinExistence type="inferred from homology"/>
<dbReference type="Pfam" id="PF17676">
    <property type="entry name" value="Peptidase_S66C"/>
    <property type="match status" value="1"/>
</dbReference>
<dbReference type="Pfam" id="PF02016">
    <property type="entry name" value="Peptidase_S66"/>
    <property type="match status" value="1"/>
</dbReference>
<dbReference type="InterPro" id="IPR027478">
    <property type="entry name" value="LdcA_N"/>
</dbReference>
<evidence type="ECO:0000259" key="7">
    <source>
        <dbReference type="Pfam" id="PF17676"/>
    </source>
</evidence>
<dbReference type="InterPro" id="IPR027461">
    <property type="entry name" value="Carboxypeptidase_A_C_sf"/>
</dbReference>
<dbReference type="Proteomes" id="UP000240880">
    <property type="component" value="Unassembled WGS sequence"/>
</dbReference>
<organism evidence="8 9">
    <name type="scientific">Candidatus Marsarchaeota G1 archaeon OSP_D</name>
    <dbReference type="NCBI Taxonomy" id="1978155"/>
    <lineage>
        <taxon>Archaea</taxon>
        <taxon>Candidatus Marsarchaeota</taxon>
        <taxon>Candidatus Marsarchaeota group 1</taxon>
    </lineage>
</organism>
<dbReference type="SUPFAM" id="SSF52317">
    <property type="entry name" value="Class I glutamine amidotransferase-like"/>
    <property type="match status" value="1"/>
</dbReference>
<feature type="domain" description="LD-carboxypeptidase N-terminal" evidence="6">
    <location>
        <begin position="17"/>
        <end position="137"/>
    </location>
</feature>
<evidence type="ECO:0000313" key="8">
    <source>
        <dbReference type="EMBL" id="PSN83974.1"/>
    </source>
</evidence>
<evidence type="ECO:0000259" key="6">
    <source>
        <dbReference type="Pfam" id="PF02016"/>
    </source>
</evidence>
<evidence type="ECO:0000256" key="3">
    <source>
        <dbReference type="ARBA" id="ARBA00022670"/>
    </source>
</evidence>
<dbReference type="InterPro" id="IPR003507">
    <property type="entry name" value="S66_fam"/>
</dbReference>
<dbReference type="PANTHER" id="PTHR30237:SF2">
    <property type="entry name" value="MUREIN TETRAPEPTIDE CARBOXYPEPTIDASE"/>
    <property type="match status" value="1"/>
</dbReference>
<dbReference type="Gene3D" id="3.40.50.10740">
    <property type="entry name" value="Class I glutamine amidotransferase-like"/>
    <property type="match status" value="1"/>
</dbReference>
<dbReference type="EMBL" id="NEXC01000010">
    <property type="protein sequence ID" value="PSN83974.1"/>
    <property type="molecule type" value="Genomic_DNA"/>
</dbReference>
<dbReference type="SUPFAM" id="SSF141986">
    <property type="entry name" value="LD-carboxypeptidase A C-terminal domain-like"/>
    <property type="match status" value="1"/>
</dbReference>
<feature type="domain" description="LD-carboxypeptidase C-terminal" evidence="7">
    <location>
        <begin position="189"/>
        <end position="302"/>
    </location>
</feature>
<dbReference type="InterPro" id="IPR040921">
    <property type="entry name" value="Peptidase_S66C"/>
</dbReference>
<evidence type="ECO:0008006" key="10">
    <source>
        <dbReference type="Google" id="ProtNLM"/>
    </source>
</evidence>
<keyword evidence="3" id="KW-0645">Protease</keyword>
<evidence type="ECO:0000256" key="2">
    <source>
        <dbReference type="ARBA" id="ARBA00022645"/>
    </source>
</evidence>
<evidence type="ECO:0000313" key="9">
    <source>
        <dbReference type="Proteomes" id="UP000240880"/>
    </source>
</evidence>
<dbReference type="InterPro" id="IPR040449">
    <property type="entry name" value="Peptidase_S66_N"/>
</dbReference>
<evidence type="ECO:0000256" key="1">
    <source>
        <dbReference type="ARBA" id="ARBA00010233"/>
    </source>
</evidence>
<dbReference type="PANTHER" id="PTHR30237">
    <property type="entry name" value="MURAMOYLTETRAPEPTIDE CARBOXYPEPTIDASE"/>
    <property type="match status" value="1"/>
</dbReference>
<gene>
    <name evidence="8" type="ORF">B9Q01_02685</name>
</gene>
<sequence length="317" mass="35044">MHESLLKPPRLKQGATIGVIAPSSFPYYPEFSLFQGLEHLKKLGYKVVLGQTLRKSLAQGYHSASDEERAQELNWAFRDSSIDAVFCARGGVGSLRILKMIDYDLIKKNPKIFVGYSDTTSIQNAFLSRSSLVSVQGPMVAVGFGKNSDTELTKHYWSTLFEMLKGEALELGAWLGGPIPLTIKEGKAKGRVIGGNLILFSLIASSEFCVPPLGKILFLEDIKEEAWRIDNFLSSLEIKGVLNEIEGAILGEFPQGEELSNPSVEQVLRSHFSQKPYPSFVNYPCCHGFGREPIPLGVQVEMDADLKKVSMLETLVD</sequence>
<keyword evidence="5" id="KW-0720">Serine protease</keyword>